<accession>A0ABD1EZB4</accession>
<evidence type="ECO:0000313" key="5">
    <source>
        <dbReference type="Proteomes" id="UP001566132"/>
    </source>
</evidence>
<dbReference type="PANTHER" id="PTHR11778">
    <property type="entry name" value="SERYL-TRNA SYNTHETASE"/>
    <property type="match status" value="1"/>
</dbReference>
<dbReference type="Proteomes" id="UP001566132">
    <property type="component" value="Unassembled WGS sequence"/>
</dbReference>
<dbReference type="InterPro" id="IPR002314">
    <property type="entry name" value="aa-tRNA-synt_IIb"/>
</dbReference>
<sequence length="449" mass="52146">MIIYSFQFRTINIRQFSSALYITRDKAQKNFAVLTPIIDFDEQLKQKDRLIENIKARQLPIDLNVVKERWDFFKNIENKKGILEQTKSELGPIITRLMKHPDNENFGEEINKLKLHLKVVKEDLKSLRSMSSEVEEEIVLQVLNLPNSLHKKTPLDKECEVFSYLEKIESTSESHLTIANKKGYIKYISPLHCYLKSDAALFERAMQNYFNEELLNLNYTQFSNCDFVRSVVVEGCGSNPWLDNCEVFTLENVHNFNRDDLNKLHLSGASSLYSFMAYFTKHCLESSHLPIKAFCLGRNYVTAKPCSSPSLFHLNQSSDIGIFIATLEKEDILETVLNEAIALYKQLGFHFRIVLVAANKLKRAESLRMSIEMFSNHLLSYVEVGYVSFYQDYLSKRLLFNYNDGKNRKYPYVVNGSLMNIHKVVGCLLENKYLKKEHLMNDLLSKYAV</sequence>
<comment type="caution">
    <text evidence="4">The sequence shown here is derived from an EMBL/GenBank/DDBJ whole genome shotgun (WGS) entry which is preliminary data.</text>
</comment>
<dbReference type="AlphaFoldDB" id="A0ABD1EZB4"/>
<dbReference type="Gene3D" id="3.30.930.10">
    <property type="entry name" value="Bira Bifunctional Protein, Domain 2"/>
    <property type="match status" value="1"/>
</dbReference>
<keyword evidence="2" id="KW-0175">Coiled coil</keyword>
<dbReference type="InterPro" id="IPR042103">
    <property type="entry name" value="SerRS_1_N_sf"/>
</dbReference>
<evidence type="ECO:0000313" key="4">
    <source>
        <dbReference type="EMBL" id="KAL1506343.1"/>
    </source>
</evidence>
<dbReference type="SUPFAM" id="SSF55681">
    <property type="entry name" value="Class II aaRS and biotin synthetases"/>
    <property type="match status" value="1"/>
</dbReference>
<dbReference type="EMBL" id="JBDJPC010000004">
    <property type="protein sequence ID" value="KAL1506343.1"/>
    <property type="molecule type" value="Genomic_DNA"/>
</dbReference>
<evidence type="ECO:0000259" key="3">
    <source>
        <dbReference type="Pfam" id="PF00587"/>
    </source>
</evidence>
<dbReference type="SUPFAM" id="SSF46589">
    <property type="entry name" value="tRNA-binding arm"/>
    <property type="match status" value="1"/>
</dbReference>
<reference evidence="4 5" key="1">
    <citation type="submission" date="2024-05" db="EMBL/GenBank/DDBJ databases">
        <title>Genetic variation in Jamaican populations of the coffee berry borer (Hypothenemus hampei).</title>
        <authorList>
            <person name="Errbii M."/>
            <person name="Myrie A."/>
        </authorList>
    </citation>
    <scope>NUCLEOTIDE SEQUENCE [LARGE SCALE GENOMIC DNA]</scope>
    <source>
        <strain evidence="4">JA-Hopewell-2020-01-JO</strain>
        <tissue evidence="4">Whole body</tissue>
    </source>
</reference>
<feature type="domain" description="Aminoacyl-tRNA synthetase class II (G/ P/ S/T)" evidence="3">
    <location>
        <begin position="274"/>
        <end position="431"/>
    </location>
</feature>
<dbReference type="Gene3D" id="1.10.287.40">
    <property type="entry name" value="Serine-tRNA synthetase, tRNA binding domain"/>
    <property type="match status" value="1"/>
</dbReference>
<feature type="coiled-coil region" evidence="2">
    <location>
        <begin position="110"/>
        <end position="137"/>
    </location>
</feature>
<dbReference type="InterPro" id="IPR010978">
    <property type="entry name" value="tRNA-bd_arm"/>
</dbReference>
<organism evidence="4 5">
    <name type="scientific">Hypothenemus hampei</name>
    <name type="common">Coffee berry borer</name>
    <dbReference type="NCBI Taxonomy" id="57062"/>
    <lineage>
        <taxon>Eukaryota</taxon>
        <taxon>Metazoa</taxon>
        <taxon>Ecdysozoa</taxon>
        <taxon>Arthropoda</taxon>
        <taxon>Hexapoda</taxon>
        <taxon>Insecta</taxon>
        <taxon>Pterygota</taxon>
        <taxon>Neoptera</taxon>
        <taxon>Endopterygota</taxon>
        <taxon>Coleoptera</taxon>
        <taxon>Polyphaga</taxon>
        <taxon>Cucujiformia</taxon>
        <taxon>Curculionidae</taxon>
        <taxon>Scolytinae</taxon>
        <taxon>Hypothenemus</taxon>
    </lineage>
</organism>
<proteinExistence type="inferred from homology"/>
<name>A0ABD1EZB4_HYPHA</name>
<protein>
    <recommendedName>
        <fullName evidence="3">Aminoacyl-tRNA synthetase class II (G/ P/ S/T) domain-containing protein</fullName>
    </recommendedName>
</protein>
<keyword evidence="5" id="KW-1185">Reference proteome</keyword>
<dbReference type="InterPro" id="IPR002317">
    <property type="entry name" value="Ser-tRNA-ligase_type_1"/>
</dbReference>
<evidence type="ECO:0000256" key="2">
    <source>
        <dbReference type="SAM" id="Coils"/>
    </source>
</evidence>
<dbReference type="Pfam" id="PF00587">
    <property type="entry name" value="tRNA-synt_2b"/>
    <property type="match status" value="1"/>
</dbReference>
<comment type="similarity">
    <text evidence="1">Belongs to the class-II aminoacyl-tRNA synthetase family. Type-1 seryl-tRNA synthetase subfamily.</text>
</comment>
<gene>
    <name evidence="4" type="ORF">ABEB36_005726</name>
</gene>
<evidence type="ECO:0000256" key="1">
    <source>
        <dbReference type="ARBA" id="ARBA00010728"/>
    </source>
</evidence>
<dbReference type="InterPro" id="IPR045864">
    <property type="entry name" value="aa-tRNA-synth_II/BPL/LPL"/>
</dbReference>